<dbReference type="PANTHER" id="PTHR33179">
    <property type="entry name" value="VQ MOTIF-CONTAINING PROTEIN"/>
    <property type="match status" value="1"/>
</dbReference>
<comment type="caution">
    <text evidence="2">The sequence shown here is derived from an EMBL/GenBank/DDBJ whole genome shotgun (WGS) entry which is preliminary data.</text>
</comment>
<feature type="domain" description="VQ" evidence="1">
    <location>
        <begin position="66"/>
        <end position="89"/>
    </location>
</feature>
<accession>A0A444YFY2</accession>
<keyword evidence="3" id="KW-1185">Reference proteome</keyword>
<sequence length="246" mass="26710">MTMSDANEWLQFYHQQNIPPPPNNSLLPPSVSDATAVATTSPQLGVNPEARVSKPIRRRSRASRRTPTTLLNTDTTNFRAMVQQFTGAPFPATPSTASGFPNMGLAFGSRSVHVNPNGLMLAPSASSLQQQQYMHMYGGNNSIMSSQVGERAPPNVSGEMMGQGEGGLSSVSISSRNRGWRGCCFLPSDSDIKQAIRCSNLAIIVDQPLSLALGTRYRNRTQFINIYLVELESTNIHPASESSPFH</sequence>
<dbReference type="PANTHER" id="PTHR33179:SF29">
    <property type="entry name" value="OS06G0666400 PROTEIN"/>
    <property type="match status" value="1"/>
</dbReference>
<name>A0A444YFY2_ARAHY</name>
<dbReference type="Pfam" id="PF05678">
    <property type="entry name" value="VQ"/>
    <property type="match status" value="1"/>
</dbReference>
<dbReference type="InterPro" id="IPR039609">
    <property type="entry name" value="VQ_15/22"/>
</dbReference>
<proteinExistence type="predicted"/>
<dbReference type="InterPro" id="IPR008889">
    <property type="entry name" value="VQ"/>
</dbReference>
<protein>
    <recommendedName>
        <fullName evidence="1">VQ domain-containing protein</fullName>
    </recommendedName>
</protein>
<reference evidence="2 3" key="1">
    <citation type="submission" date="2019-01" db="EMBL/GenBank/DDBJ databases">
        <title>Sequencing of cultivated peanut Arachis hypogaea provides insights into genome evolution and oil improvement.</title>
        <authorList>
            <person name="Chen X."/>
        </authorList>
    </citation>
    <scope>NUCLEOTIDE SEQUENCE [LARGE SCALE GENOMIC DNA]</scope>
    <source>
        <strain evidence="3">cv. Fuhuasheng</strain>
        <tissue evidence="2">Leaves</tissue>
    </source>
</reference>
<evidence type="ECO:0000259" key="1">
    <source>
        <dbReference type="Pfam" id="PF05678"/>
    </source>
</evidence>
<organism evidence="2 3">
    <name type="scientific">Arachis hypogaea</name>
    <name type="common">Peanut</name>
    <dbReference type="NCBI Taxonomy" id="3818"/>
    <lineage>
        <taxon>Eukaryota</taxon>
        <taxon>Viridiplantae</taxon>
        <taxon>Streptophyta</taxon>
        <taxon>Embryophyta</taxon>
        <taxon>Tracheophyta</taxon>
        <taxon>Spermatophyta</taxon>
        <taxon>Magnoliopsida</taxon>
        <taxon>eudicotyledons</taxon>
        <taxon>Gunneridae</taxon>
        <taxon>Pentapetalae</taxon>
        <taxon>rosids</taxon>
        <taxon>fabids</taxon>
        <taxon>Fabales</taxon>
        <taxon>Fabaceae</taxon>
        <taxon>Papilionoideae</taxon>
        <taxon>50 kb inversion clade</taxon>
        <taxon>dalbergioids sensu lato</taxon>
        <taxon>Dalbergieae</taxon>
        <taxon>Pterocarpus clade</taxon>
        <taxon>Arachis</taxon>
    </lineage>
</organism>
<evidence type="ECO:0000313" key="3">
    <source>
        <dbReference type="Proteomes" id="UP000289738"/>
    </source>
</evidence>
<dbReference type="Proteomes" id="UP000289738">
    <property type="component" value="Chromosome B07"/>
</dbReference>
<dbReference type="AlphaFoldDB" id="A0A444YFY2"/>
<dbReference type="EMBL" id="SDMP01000017">
    <property type="protein sequence ID" value="RYR00835.1"/>
    <property type="molecule type" value="Genomic_DNA"/>
</dbReference>
<gene>
    <name evidence="2" type="ORF">Ahy_B07g088940</name>
</gene>
<evidence type="ECO:0000313" key="2">
    <source>
        <dbReference type="EMBL" id="RYR00835.1"/>
    </source>
</evidence>